<dbReference type="EMBL" id="LCPW01000024">
    <property type="protein sequence ID" value="KKW05323.1"/>
    <property type="molecule type" value="Genomic_DNA"/>
</dbReference>
<dbReference type="PANTHER" id="PTHR33540">
    <property type="entry name" value="TRNA THREONYLCARBAMOYLADENOSINE BIOSYNTHESIS PROTEIN TSAE"/>
    <property type="match status" value="1"/>
</dbReference>
<comment type="similarity">
    <text evidence="2">Belongs to the TsaE family.</text>
</comment>
<evidence type="ECO:0000256" key="10">
    <source>
        <dbReference type="ARBA" id="ARBA00032441"/>
    </source>
</evidence>
<evidence type="ECO:0000256" key="4">
    <source>
        <dbReference type="ARBA" id="ARBA00022490"/>
    </source>
</evidence>
<dbReference type="PANTHER" id="PTHR33540:SF2">
    <property type="entry name" value="TRNA THREONYLCARBAMOYLADENOSINE BIOSYNTHESIS PROTEIN TSAE"/>
    <property type="match status" value="1"/>
</dbReference>
<dbReference type="InterPro" id="IPR027417">
    <property type="entry name" value="P-loop_NTPase"/>
</dbReference>
<keyword evidence="9" id="KW-0460">Magnesium</keyword>
<evidence type="ECO:0000256" key="7">
    <source>
        <dbReference type="ARBA" id="ARBA00022741"/>
    </source>
</evidence>
<keyword evidence="4" id="KW-0963">Cytoplasm</keyword>
<dbReference type="GO" id="GO:0002949">
    <property type="term" value="P:tRNA threonylcarbamoyladenosine modification"/>
    <property type="evidence" value="ECO:0007669"/>
    <property type="project" value="InterPro"/>
</dbReference>
<comment type="subcellular location">
    <subcellularLocation>
        <location evidence="1">Cytoplasm</location>
    </subcellularLocation>
</comment>
<keyword evidence="8" id="KW-0067">ATP-binding</keyword>
<reference evidence="11 12" key="1">
    <citation type="journal article" date="2015" name="Nature">
        <title>rRNA introns, odd ribosomes, and small enigmatic genomes across a large radiation of phyla.</title>
        <authorList>
            <person name="Brown C.T."/>
            <person name="Hug L.A."/>
            <person name="Thomas B.C."/>
            <person name="Sharon I."/>
            <person name="Castelle C.J."/>
            <person name="Singh A."/>
            <person name="Wilkins M.J."/>
            <person name="Williams K.H."/>
            <person name="Banfield J.F."/>
        </authorList>
    </citation>
    <scope>NUCLEOTIDE SEQUENCE [LARGE SCALE GENOMIC DNA]</scope>
</reference>
<evidence type="ECO:0000256" key="9">
    <source>
        <dbReference type="ARBA" id="ARBA00022842"/>
    </source>
</evidence>
<evidence type="ECO:0000256" key="2">
    <source>
        <dbReference type="ARBA" id="ARBA00007599"/>
    </source>
</evidence>
<comment type="caution">
    <text evidence="11">The sequence shown here is derived from an EMBL/GenBank/DDBJ whole genome shotgun (WGS) entry which is preliminary data.</text>
</comment>
<proteinExistence type="inferred from homology"/>
<accession>A0A0G1VFK1</accession>
<dbReference type="PATRIC" id="fig|1618342.3.peg.609"/>
<gene>
    <name evidence="11" type="ORF">UY40_C0024G0011</name>
</gene>
<protein>
    <recommendedName>
        <fullName evidence="3">tRNA threonylcarbamoyladenosine biosynthesis protein TsaE</fullName>
    </recommendedName>
    <alternativeName>
        <fullName evidence="10">t(6)A37 threonylcarbamoyladenosine biosynthesis protein TsaE</fullName>
    </alternativeName>
</protein>
<keyword evidence="5" id="KW-0819">tRNA processing</keyword>
<evidence type="ECO:0000313" key="12">
    <source>
        <dbReference type="Proteomes" id="UP000034119"/>
    </source>
</evidence>
<keyword evidence="6" id="KW-0479">Metal-binding</keyword>
<dbReference type="STRING" id="1618342.UY40_C0024G0011"/>
<evidence type="ECO:0000256" key="1">
    <source>
        <dbReference type="ARBA" id="ARBA00004496"/>
    </source>
</evidence>
<organism evidence="11 12">
    <name type="scientific">candidate division CPR1 bacterium GW2011_GWC1_49_13</name>
    <dbReference type="NCBI Taxonomy" id="1618342"/>
    <lineage>
        <taxon>Bacteria</taxon>
        <taxon>candidate division CPR1</taxon>
    </lineage>
</organism>
<dbReference type="AlphaFoldDB" id="A0A0G1VFK1"/>
<sequence length="157" mass="17933">MAKRILTSERQTQELAQELIGQHLKSLEEKALFFALEGDLGAGKTTFTKGLGNFLKVGRPIRSPGYILVTEYPYTREQFSGKIFHVDLWRVQDLSEALTLNLKDLLEPGNILVIEWSQKIPQLIDGLISNPKKVKTIRLHFDQKGENEREVEIEELS</sequence>
<keyword evidence="7" id="KW-0547">Nucleotide-binding</keyword>
<dbReference type="InterPro" id="IPR003442">
    <property type="entry name" value="T6A_TsaE"/>
</dbReference>
<name>A0A0G1VFK1_9BACT</name>
<dbReference type="NCBIfam" id="TIGR00150">
    <property type="entry name" value="T6A_YjeE"/>
    <property type="match status" value="1"/>
</dbReference>
<evidence type="ECO:0000256" key="8">
    <source>
        <dbReference type="ARBA" id="ARBA00022840"/>
    </source>
</evidence>
<evidence type="ECO:0000256" key="3">
    <source>
        <dbReference type="ARBA" id="ARBA00019010"/>
    </source>
</evidence>
<evidence type="ECO:0000313" key="11">
    <source>
        <dbReference type="EMBL" id="KKW05323.1"/>
    </source>
</evidence>
<dbReference type="Pfam" id="PF02367">
    <property type="entry name" value="TsaE"/>
    <property type="match status" value="1"/>
</dbReference>
<evidence type="ECO:0000256" key="6">
    <source>
        <dbReference type="ARBA" id="ARBA00022723"/>
    </source>
</evidence>
<dbReference type="GO" id="GO:0005524">
    <property type="term" value="F:ATP binding"/>
    <property type="evidence" value="ECO:0007669"/>
    <property type="project" value="UniProtKB-KW"/>
</dbReference>
<evidence type="ECO:0000256" key="5">
    <source>
        <dbReference type="ARBA" id="ARBA00022694"/>
    </source>
</evidence>
<dbReference type="Proteomes" id="UP000034119">
    <property type="component" value="Unassembled WGS sequence"/>
</dbReference>
<dbReference type="GO" id="GO:0046872">
    <property type="term" value="F:metal ion binding"/>
    <property type="evidence" value="ECO:0007669"/>
    <property type="project" value="UniProtKB-KW"/>
</dbReference>
<dbReference type="Gene3D" id="3.40.50.300">
    <property type="entry name" value="P-loop containing nucleotide triphosphate hydrolases"/>
    <property type="match status" value="1"/>
</dbReference>
<dbReference type="SUPFAM" id="SSF52540">
    <property type="entry name" value="P-loop containing nucleoside triphosphate hydrolases"/>
    <property type="match status" value="1"/>
</dbReference>
<dbReference type="GO" id="GO:0005737">
    <property type="term" value="C:cytoplasm"/>
    <property type="evidence" value="ECO:0007669"/>
    <property type="project" value="UniProtKB-SubCell"/>
</dbReference>